<reference evidence="13 14" key="1">
    <citation type="journal article" date="2010" name="Science">
        <title>Plasticity of animal genome architecture unmasked by rapid evolution of a pelagic tunicate.</title>
        <authorList>
            <person name="Denoeud F."/>
            <person name="Henriet S."/>
            <person name="Mungpakdee S."/>
            <person name="Aury J.M."/>
            <person name="Da Silva C."/>
            <person name="Brinkmann H."/>
            <person name="Mikhaleva J."/>
            <person name="Olsen L.C."/>
            <person name="Jubin C."/>
            <person name="Canestro C."/>
            <person name="Bouquet J.M."/>
            <person name="Danks G."/>
            <person name="Poulain J."/>
            <person name="Campsteijn C."/>
            <person name="Adamski M."/>
            <person name="Cross I."/>
            <person name="Yadetie F."/>
            <person name="Muffato M."/>
            <person name="Louis A."/>
            <person name="Butcher S."/>
            <person name="Tsagkogeorga G."/>
            <person name="Konrad A."/>
            <person name="Singh S."/>
            <person name="Jensen M.F."/>
            <person name="Cong E.H."/>
            <person name="Eikeseth-Otteraa H."/>
            <person name="Noel B."/>
            <person name="Anthouard V."/>
            <person name="Porcel B.M."/>
            <person name="Kachouri-Lafond R."/>
            <person name="Nishino A."/>
            <person name="Ugolini M."/>
            <person name="Chourrout P."/>
            <person name="Nishida H."/>
            <person name="Aasland R."/>
            <person name="Huzurbazar S."/>
            <person name="Westhof E."/>
            <person name="Delsuc F."/>
            <person name="Lehrach H."/>
            <person name="Reinhardt R."/>
            <person name="Weissenbach J."/>
            <person name="Roy S.W."/>
            <person name="Artiguenave F."/>
            <person name="Postlethwait J.H."/>
            <person name="Manak J.R."/>
            <person name="Thompson E.M."/>
            <person name="Jaillon O."/>
            <person name="Du Pasquier L."/>
            <person name="Boudinot P."/>
            <person name="Liberles D.A."/>
            <person name="Volff J.N."/>
            <person name="Philippe H."/>
            <person name="Lenhard B."/>
            <person name="Roest Crollius H."/>
            <person name="Wincker P."/>
            <person name="Chourrout D."/>
        </authorList>
    </citation>
    <scope>NUCLEOTIDE SEQUENCE [LARGE SCALE GENOMIC DNA]</scope>
</reference>
<keyword evidence="9 10" id="KW-0807">Transducer</keyword>
<dbReference type="PROSITE" id="PS00237">
    <property type="entry name" value="G_PROTEIN_RECEP_F1_1"/>
    <property type="match status" value="1"/>
</dbReference>
<keyword evidence="7 10" id="KW-0675">Receptor</keyword>
<keyword evidence="3 10" id="KW-0812">Transmembrane</keyword>
<feature type="transmembrane region" description="Helical" evidence="11">
    <location>
        <begin position="468"/>
        <end position="492"/>
    </location>
</feature>
<evidence type="ECO:0000256" key="5">
    <source>
        <dbReference type="ARBA" id="ARBA00023040"/>
    </source>
</evidence>
<dbReference type="SUPFAM" id="SSF81321">
    <property type="entry name" value="Family A G protein-coupled receptor-like"/>
    <property type="match status" value="1"/>
</dbReference>
<evidence type="ECO:0000256" key="2">
    <source>
        <dbReference type="ARBA" id="ARBA00022475"/>
    </source>
</evidence>
<feature type="transmembrane region" description="Helical" evidence="11">
    <location>
        <begin position="357"/>
        <end position="380"/>
    </location>
</feature>
<protein>
    <recommendedName>
        <fullName evidence="12">G-protein coupled receptors family 1 profile domain-containing protein</fullName>
    </recommendedName>
</protein>
<evidence type="ECO:0000313" key="14">
    <source>
        <dbReference type="Proteomes" id="UP000001307"/>
    </source>
</evidence>
<dbReference type="InterPro" id="IPR000276">
    <property type="entry name" value="GPCR_Rhodpsn"/>
</dbReference>
<dbReference type="PRINTS" id="PR00237">
    <property type="entry name" value="GPCRRHODOPSN"/>
</dbReference>
<name>E4XX36_OIKDI</name>
<keyword evidence="5 10" id="KW-0297">G-protein coupled receptor</keyword>
<keyword evidence="8" id="KW-0325">Glycoprotein</keyword>
<dbReference type="Gene3D" id="1.20.1070.10">
    <property type="entry name" value="Rhodopsin 7-helix transmembrane proteins"/>
    <property type="match status" value="1"/>
</dbReference>
<dbReference type="PANTHER" id="PTHR24246:SF27">
    <property type="entry name" value="ADENOSINE RECEPTOR, ISOFORM A"/>
    <property type="match status" value="1"/>
</dbReference>
<organism evidence="13 14">
    <name type="scientific">Oikopleura dioica</name>
    <name type="common">Tunicate</name>
    <dbReference type="NCBI Taxonomy" id="34765"/>
    <lineage>
        <taxon>Eukaryota</taxon>
        <taxon>Metazoa</taxon>
        <taxon>Chordata</taxon>
        <taxon>Tunicata</taxon>
        <taxon>Appendicularia</taxon>
        <taxon>Copelata</taxon>
        <taxon>Oikopleuridae</taxon>
        <taxon>Oikopleura</taxon>
    </lineage>
</organism>
<evidence type="ECO:0000313" key="13">
    <source>
        <dbReference type="EMBL" id="CBY14230.1"/>
    </source>
</evidence>
<evidence type="ECO:0000256" key="9">
    <source>
        <dbReference type="ARBA" id="ARBA00023224"/>
    </source>
</evidence>
<sequence>MSYPAIDYCSGGIEEGPDAECGHIVGFQPAAHWLIYNRYFFDQLDGRAGEDSIINRYRNKCGSHTTAPFPKLFRPNDDMESNFGIAIENFFMPPEVVNLENSIQMKKRLEEECPNLTPSYEISPQDLLNYCPTSIRMYPPAFYTAKHQETVSLLMYLSSDDWAGYTSAPAKTSLGEKTRCHSSHLCRYPIHCSHKKWSISKNENLTSRFFTEIQCNRSLPLFVAFYLLMIMSISTYGNILSIITLVSKLNCPLKMRTTRRRHVKIKLSLTIADLIPAISLLPIMVYYVLTGYGNPSPSAHFYYGMVQDSKAAMWVNVSGVLYVVYLVSTAANLSLLSTERFMALKFPLRNLSLLTDTGCNAIILFIWIISIFISIIPFLMYDYFGYSFDPQVFLNSLIIKTDKTDGSRIHGLFYVFCAFVGPYLYNLILCILTLFTVHKTMSDHRIFDQSQRYISTEREIANYQFFRVTAIMVIGFSITLLPYSIILLLFVAGTLTCGETTSKIFVFATFFSLSASVINSVVYNISSQNFQKEVLTMIGVEKKLRIPKLGTLKQDRHSNLNTITSEKHTIMK</sequence>
<dbReference type="InterPro" id="IPR017452">
    <property type="entry name" value="GPCR_Rhodpsn_7TM"/>
</dbReference>
<proteinExistence type="inferred from homology"/>
<evidence type="ECO:0000256" key="7">
    <source>
        <dbReference type="ARBA" id="ARBA00023170"/>
    </source>
</evidence>
<dbReference type="Pfam" id="PF00001">
    <property type="entry name" value="7tm_1"/>
    <property type="match status" value="1"/>
</dbReference>
<evidence type="ECO:0000256" key="1">
    <source>
        <dbReference type="ARBA" id="ARBA00004651"/>
    </source>
</evidence>
<evidence type="ECO:0000256" key="11">
    <source>
        <dbReference type="SAM" id="Phobius"/>
    </source>
</evidence>
<keyword evidence="2" id="KW-1003">Cell membrane</keyword>
<evidence type="ECO:0000256" key="10">
    <source>
        <dbReference type="RuleBase" id="RU000688"/>
    </source>
</evidence>
<dbReference type="CDD" id="cd00637">
    <property type="entry name" value="7tm_classA_rhodopsin-like"/>
    <property type="match status" value="1"/>
</dbReference>
<evidence type="ECO:0000256" key="4">
    <source>
        <dbReference type="ARBA" id="ARBA00022989"/>
    </source>
</evidence>
<evidence type="ECO:0000256" key="3">
    <source>
        <dbReference type="ARBA" id="ARBA00022692"/>
    </source>
</evidence>
<dbReference type="AlphaFoldDB" id="E4XX36"/>
<dbReference type="Proteomes" id="UP000001307">
    <property type="component" value="Unassembled WGS sequence"/>
</dbReference>
<gene>
    <name evidence="13" type="ORF">GSOID_T00007215001</name>
</gene>
<evidence type="ECO:0000256" key="8">
    <source>
        <dbReference type="ARBA" id="ARBA00023180"/>
    </source>
</evidence>
<keyword evidence="6 11" id="KW-0472">Membrane</keyword>
<dbReference type="OrthoDB" id="6376512at2759"/>
<comment type="similarity">
    <text evidence="10">Belongs to the G-protein coupled receptor 1 family.</text>
</comment>
<dbReference type="EMBL" id="FN653265">
    <property type="protein sequence ID" value="CBY14230.1"/>
    <property type="molecule type" value="Genomic_DNA"/>
</dbReference>
<feature type="transmembrane region" description="Helical" evidence="11">
    <location>
        <begin position="267"/>
        <end position="289"/>
    </location>
</feature>
<feature type="domain" description="G-protein coupled receptors family 1 profile" evidence="12">
    <location>
        <begin position="237"/>
        <end position="523"/>
    </location>
</feature>
<keyword evidence="14" id="KW-1185">Reference proteome</keyword>
<feature type="transmembrane region" description="Helical" evidence="11">
    <location>
        <begin position="504"/>
        <end position="525"/>
    </location>
</feature>
<feature type="transmembrane region" description="Helical" evidence="11">
    <location>
        <begin position="221"/>
        <end position="246"/>
    </location>
</feature>
<keyword evidence="4 11" id="KW-1133">Transmembrane helix</keyword>
<evidence type="ECO:0000259" key="12">
    <source>
        <dbReference type="PROSITE" id="PS50262"/>
    </source>
</evidence>
<accession>E4XX36</accession>
<dbReference type="InParanoid" id="E4XX36"/>
<dbReference type="GO" id="GO:0004930">
    <property type="term" value="F:G protein-coupled receptor activity"/>
    <property type="evidence" value="ECO:0007669"/>
    <property type="project" value="UniProtKB-KW"/>
</dbReference>
<feature type="transmembrane region" description="Helical" evidence="11">
    <location>
        <begin position="412"/>
        <end position="437"/>
    </location>
</feature>
<comment type="subcellular location">
    <subcellularLocation>
        <location evidence="1">Cell membrane</location>
        <topology evidence="1">Multi-pass membrane protein</topology>
    </subcellularLocation>
</comment>
<dbReference type="PROSITE" id="PS50262">
    <property type="entry name" value="G_PROTEIN_RECEP_F1_2"/>
    <property type="match status" value="1"/>
</dbReference>
<dbReference type="PANTHER" id="PTHR24246">
    <property type="entry name" value="OLFACTORY RECEPTOR AND ADENOSINE RECEPTOR"/>
    <property type="match status" value="1"/>
</dbReference>
<feature type="transmembrane region" description="Helical" evidence="11">
    <location>
        <begin position="311"/>
        <end position="336"/>
    </location>
</feature>
<dbReference type="GO" id="GO:0005886">
    <property type="term" value="C:plasma membrane"/>
    <property type="evidence" value="ECO:0007669"/>
    <property type="project" value="UniProtKB-SubCell"/>
</dbReference>
<evidence type="ECO:0000256" key="6">
    <source>
        <dbReference type="ARBA" id="ARBA00023136"/>
    </source>
</evidence>